<keyword evidence="14" id="KW-0511">Multifunctional enzyme</keyword>
<keyword evidence="12" id="KW-0573">Peptidoglycan synthesis</keyword>
<dbReference type="GO" id="GO:0071555">
    <property type="term" value="P:cell wall organization"/>
    <property type="evidence" value="ECO:0007669"/>
    <property type="project" value="UniProtKB-KW"/>
</dbReference>
<feature type="domain" description="Glycosyl transferase family 51" evidence="21">
    <location>
        <begin position="104"/>
        <end position="274"/>
    </location>
</feature>
<gene>
    <name evidence="23" type="ORF">ACD591_01525</name>
    <name evidence="22" type="ORF">FOE74_06425</name>
</gene>
<protein>
    <submittedName>
        <fullName evidence="22 23">Penicillin-binding protein</fullName>
    </submittedName>
</protein>
<reference evidence="23 25" key="3">
    <citation type="submission" date="2024-08" db="EMBL/GenBank/DDBJ databases">
        <authorList>
            <person name="Wei W."/>
        </authorList>
    </citation>
    <scope>NUCLEOTIDE SEQUENCE [LARGE SCALE GENOMIC DNA]</scope>
    <source>
        <strain evidence="23 25">XU2</strain>
    </source>
</reference>
<evidence type="ECO:0000313" key="25">
    <source>
        <dbReference type="Proteomes" id="UP001570846"/>
    </source>
</evidence>
<evidence type="ECO:0000256" key="8">
    <source>
        <dbReference type="ARBA" id="ARBA00022676"/>
    </source>
</evidence>
<keyword evidence="7" id="KW-0645">Protease</keyword>
<keyword evidence="13 19" id="KW-0472">Membrane</keyword>
<organism evidence="22 24">
    <name type="scientific">Rufibacter glacialis</name>
    <dbReference type="NCBI Taxonomy" id="1259555"/>
    <lineage>
        <taxon>Bacteria</taxon>
        <taxon>Pseudomonadati</taxon>
        <taxon>Bacteroidota</taxon>
        <taxon>Cytophagia</taxon>
        <taxon>Cytophagales</taxon>
        <taxon>Hymenobacteraceae</taxon>
        <taxon>Rufibacter</taxon>
    </lineage>
</organism>
<evidence type="ECO:0000259" key="20">
    <source>
        <dbReference type="Pfam" id="PF00905"/>
    </source>
</evidence>
<evidence type="ECO:0000256" key="3">
    <source>
        <dbReference type="ARBA" id="ARBA00007090"/>
    </source>
</evidence>
<reference evidence="22 24" key="1">
    <citation type="submission" date="2019-07" db="EMBL/GenBank/DDBJ databases">
        <authorList>
            <person name="Qu J.-H."/>
        </authorList>
    </citation>
    <scope>NUCLEOTIDE SEQUENCE [LARGE SCALE GENOMIC DNA]</scope>
    <source>
        <strain evidence="22 24">MDT1-10-3</strain>
    </source>
</reference>
<dbReference type="GO" id="GO:0009002">
    <property type="term" value="F:serine-type D-Ala-D-Ala carboxypeptidase activity"/>
    <property type="evidence" value="ECO:0007669"/>
    <property type="project" value="UniProtKB-EC"/>
</dbReference>
<evidence type="ECO:0000256" key="1">
    <source>
        <dbReference type="ARBA" id="ARBA00004236"/>
    </source>
</evidence>
<dbReference type="RefSeq" id="WP_149097765.1">
    <property type="nucleotide sequence ID" value="NZ_BMMG01000002.1"/>
</dbReference>
<keyword evidence="9" id="KW-0808">Transferase</keyword>
<evidence type="ECO:0000256" key="2">
    <source>
        <dbReference type="ARBA" id="ARBA00004752"/>
    </source>
</evidence>
<keyword evidence="19" id="KW-1133">Transmembrane helix</keyword>
<evidence type="ECO:0000256" key="7">
    <source>
        <dbReference type="ARBA" id="ARBA00022670"/>
    </source>
</evidence>
<comment type="caution">
    <text evidence="22">The sequence shown here is derived from an EMBL/GenBank/DDBJ whole genome shotgun (WGS) entry which is preliminary data.</text>
</comment>
<dbReference type="SUPFAM" id="SSF56601">
    <property type="entry name" value="beta-lactamase/transpeptidase-like"/>
    <property type="match status" value="1"/>
</dbReference>
<dbReference type="OrthoDB" id="9766909at2"/>
<dbReference type="Proteomes" id="UP001570846">
    <property type="component" value="Unassembled WGS sequence"/>
</dbReference>
<evidence type="ECO:0000256" key="10">
    <source>
        <dbReference type="ARBA" id="ARBA00022801"/>
    </source>
</evidence>
<keyword evidence="5" id="KW-1003">Cell membrane</keyword>
<evidence type="ECO:0000256" key="14">
    <source>
        <dbReference type="ARBA" id="ARBA00023268"/>
    </source>
</evidence>
<dbReference type="GO" id="GO:0006508">
    <property type="term" value="P:proteolysis"/>
    <property type="evidence" value="ECO:0007669"/>
    <property type="project" value="UniProtKB-KW"/>
</dbReference>
<keyword evidence="10" id="KW-0378">Hydrolase</keyword>
<feature type="transmembrane region" description="Helical" evidence="19">
    <location>
        <begin position="50"/>
        <end position="73"/>
    </location>
</feature>
<comment type="catalytic activity">
    <reaction evidence="17">
        <text>[GlcNAc-(1-&gt;4)-Mur2Ac(oyl-L-Ala-gamma-D-Glu-L-Lys-D-Ala-D-Ala)](n)-di-trans,octa-cis-undecaprenyl diphosphate + beta-D-GlcNAc-(1-&gt;4)-Mur2Ac(oyl-L-Ala-gamma-D-Glu-L-Lys-D-Ala-D-Ala)-di-trans,octa-cis-undecaprenyl diphosphate = [GlcNAc-(1-&gt;4)-Mur2Ac(oyl-L-Ala-gamma-D-Glu-L-Lys-D-Ala-D-Ala)](n+1)-di-trans,octa-cis-undecaprenyl diphosphate + di-trans,octa-cis-undecaprenyl diphosphate + H(+)</text>
        <dbReference type="Rhea" id="RHEA:23708"/>
        <dbReference type="Rhea" id="RHEA-COMP:9602"/>
        <dbReference type="Rhea" id="RHEA-COMP:9603"/>
        <dbReference type="ChEBI" id="CHEBI:15378"/>
        <dbReference type="ChEBI" id="CHEBI:58405"/>
        <dbReference type="ChEBI" id="CHEBI:60033"/>
        <dbReference type="ChEBI" id="CHEBI:78435"/>
        <dbReference type="EC" id="2.4.99.28"/>
    </reaction>
</comment>
<evidence type="ECO:0000256" key="19">
    <source>
        <dbReference type="SAM" id="Phobius"/>
    </source>
</evidence>
<dbReference type="InterPro" id="IPR036950">
    <property type="entry name" value="PBP_transglycosylase"/>
</dbReference>
<evidence type="ECO:0000256" key="13">
    <source>
        <dbReference type="ARBA" id="ARBA00023136"/>
    </source>
</evidence>
<keyword evidence="8" id="KW-0328">Glycosyltransferase</keyword>
<sequence>MPFFNSYFGSFSDWINTRRRRWLARHGQKLSLRYWKALDRRGWGRVIGKAVAAVFLVLFVFYLAVYFGLFGWLPTKRQLKAVQNDMPSEVYTADSVLIGRYFIQDRTNVAYKDIAPSAIQALIATEDARFYEHGGVDYRSVARVFFKSLLLQEEGSGGGSTLSQQLAKNLFPRKNLGFLSMPVNKLREVILARRFEAIYTKEEILQLYLNTVPMGGNVYGIESAARRFFNTSADSLKTEEAAVLIGLLKGTTSYHPKLYPERSLLRRNVVLAQMAKYGYLTPEQKDALQKKPLNLRYNPYSHHSGLAPYFREHLREELGKWAAQQKDTEGEPYNLYNDGLKIYTTLDSKLQRHAELALRQRMKALQVDFDKHWGNKAPWSGQPQILKAAKERSLRYRRHKAAGMSDKEIDEAFNTPRKMQVFRWRGEVARTMSPMDSIRHYLRYLNAGFVAMEPTSGYVRAWVGGINHNYFQYDHVRSRRQVGSTFKPIVYAAAMEQGIAPCSYFPNDRRVFPEYENWSPRNANDEYGGSYSMLGALTHSVNTVSVNVALQAGIPKVVQLAHSLGMTGELPSTPSLALGTADASLLEMVGAYAALANGGYQIKPRYLLRIVDRQGRVLLDQTNRNGQGNHVISSQTTALLRPMLESVINEGTGRRLRNEFHLAMDIAGKTGTTQSQADGWFVGYTPDLVAGAWVGGEDRRIRFRDLEKGGGSNTALPIWGGFFQRLSKDRDFRRYAYSRFAPLPAHLQGYLNCPPFQPPFIEAPVEQVDNGGIEDFFRKGGRKFKDLFKRKGKKDKDRDREKDWQKDLEKEIEKRREREKEREKDREKGRWGRDD</sequence>
<dbReference type="SUPFAM" id="SSF53955">
    <property type="entry name" value="Lysozyme-like"/>
    <property type="match status" value="1"/>
</dbReference>
<accession>A0A5M8QLQ0</accession>
<dbReference type="GO" id="GO:0030288">
    <property type="term" value="C:outer membrane-bounded periplasmic space"/>
    <property type="evidence" value="ECO:0007669"/>
    <property type="project" value="TreeGrafter"/>
</dbReference>
<dbReference type="Gene3D" id="3.40.710.10">
    <property type="entry name" value="DD-peptidase/beta-lactamase superfamily"/>
    <property type="match status" value="2"/>
</dbReference>
<feature type="region of interest" description="Disordered" evidence="18">
    <location>
        <begin position="790"/>
        <end position="835"/>
    </location>
</feature>
<keyword evidence="6" id="KW-0121">Carboxypeptidase</keyword>
<evidence type="ECO:0000256" key="6">
    <source>
        <dbReference type="ARBA" id="ARBA00022645"/>
    </source>
</evidence>
<feature type="domain" description="Penicillin-binding protein transpeptidase" evidence="20">
    <location>
        <begin position="448"/>
        <end position="687"/>
    </location>
</feature>
<dbReference type="Proteomes" id="UP000323866">
    <property type="component" value="Unassembled WGS sequence"/>
</dbReference>
<evidence type="ECO:0000259" key="21">
    <source>
        <dbReference type="Pfam" id="PF00912"/>
    </source>
</evidence>
<dbReference type="GO" id="GO:0005886">
    <property type="term" value="C:plasma membrane"/>
    <property type="evidence" value="ECO:0007669"/>
    <property type="project" value="UniProtKB-SubCell"/>
</dbReference>
<evidence type="ECO:0000256" key="16">
    <source>
        <dbReference type="ARBA" id="ARBA00034000"/>
    </source>
</evidence>
<evidence type="ECO:0000256" key="4">
    <source>
        <dbReference type="ARBA" id="ARBA00007739"/>
    </source>
</evidence>
<reference evidence="22 24" key="2">
    <citation type="submission" date="2019-09" db="EMBL/GenBank/DDBJ databases">
        <title>A bacterium isolated from glacier soil.</title>
        <authorList>
            <person name="Liu Q."/>
        </authorList>
    </citation>
    <scope>NUCLEOTIDE SEQUENCE [LARGE SCALE GENOMIC DNA]</scope>
    <source>
        <strain evidence="22 24">MDT1-10-3</strain>
    </source>
</reference>
<dbReference type="AlphaFoldDB" id="A0A5M8QLQ0"/>
<dbReference type="GO" id="GO:0008658">
    <property type="term" value="F:penicillin binding"/>
    <property type="evidence" value="ECO:0007669"/>
    <property type="project" value="InterPro"/>
</dbReference>
<dbReference type="PANTHER" id="PTHR32282:SF11">
    <property type="entry name" value="PENICILLIN-BINDING PROTEIN 1B"/>
    <property type="match status" value="1"/>
</dbReference>
<comment type="similarity">
    <text evidence="4">In the N-terminal section; belongs to the glycosyltransferase 51 family.</text>
</comment>
<dbReference type="EMBL" id="VKKZ01000019">
    <property type="protein sequence ID" value="KAA6435573.1"/>
    <property type="molecule type" value="Genomic_DNA"/>
</dbReference>
<evidence type="ECO:0000313" key="24">
    <source>
        <dbReference type="Proteomes" id="UP000323866"/>
    </source>
</evidence>
<comment type="subcellular location">
    <subcellularLocation>
        <location evidence="1">Cell membrane</location>
    </subcellularLocation>
</comment>
<keyword evidence="19" id="KW-0812">Transmembrane</keyword>
<comment type="catalytic activity">
    <reaction evidence="16">
        <text>Preferential cleavage: (Ac)2-L-Lys-D-Ala-|-D-Ala. Also transpeptidation of peptidyl-alanyl moieties that are N-acyl substituents of D-alanine.</text>
        <dbReference type="EC" id="3.4.16.4"/>
    </reaction>
</comment>
<dbReference type="InterPro" id="IPR012338">
    <property type="entry name" value="Beta-lactam/transpept-like"/>
</dbReference>
<evidence type="ECO:0000256" key="17">
    <source>
        <dbReference type="ARBA" id="ARBA00049902"/>
    </source>
</evidence>
<name>A0A5M8QLQ0_9BACT</name>
<keyword evidence="15" id="KW-0961">Cell wall biogenesis/degradation</keyword>
<evidence type="ECO:0000256" key="18">
    <source>
        <dbReference type="SAM" id="MobiDB-lite"/>
    </source>
</evidence>
<evidence type="ECO:0000256" key="9">
    <source>
        <dbReference type="ARBA" id="ARBA00022679"/>
    </source>
</evidence>
<dbReference type="Pfam" id="PF00905">
    <property type="entry name" value="Transpeptidase"/>
    <property type="match status" value="1"/>
</dbReference>
<dbReference type="PANTHER" id="PTHR32282">
    <property type="entry name" value="BINDING PROTEIN TRANSPEPTIDASE, PUTATIVE-RELATED"/>
    <property type="match status" value="1"/>
</dbReference>
<dbReference type="EMBL" id="JBGOGF010000001">
    <property type="protein sequence ID" value="MFA1769953.1"/>
    <property type="molecule type" value="Genomic_DNA"/>
</dbReference>
<keyword evidence="25" id="KW-1185">Reference proteome</keyword>
<evidence type="ECO:0000313" key="23">
    <source>
        <dbReference type="EMBL" id="MFA1769953.1"/>
    </source>
</evidence>
<proteinExistence type="inferred from homology"/>
<evidence type="ECO:0000313" key="22">
    <source>
        <dbReference type="EMBL" id="KAA6435573.1"/>
    </source>
</evidence>
<comment type="similarity">
    <text evidence="3">In the C-terminal section; belongs to the transpeptidase family.</text>
</comment>
<evidence type="ECO:0000256" key="12">
    <source>
        <dbReference type="ARBA" id="ARBA00022984"/>
    </source>
</evidence>
<dbReference type="InterPro" id="IPR001460">
    <property type="entry name" value="PCN-bd_Tpept"/>
</dbReference>
<keyword evidence="11" id="KW-0133">Cell shape</keyword>
<dbReference type="InterPro" id="IPR023346">
    <property type="entry name" value="Lysozyme-like_dom_sf"/>
</dbReference>
<dbReference type="GO" id="GO:0008360">
    <property type="term" value="P:regulation of cell shape"/>
    <property type="evidence" value="ECO:0007669"/>
    <property type="project" value="UniProtKB-KW"/>
</dbReference>
<dbReference type="InterPro" id="IPR001264">
    <property type="entry name" value="Glyco_trans_51"/>
</dbReference>
<dbReference type="Pfam" id="PF00912">
    <property type="entry name" value="Transgly"/>
    <property type="match status" value="1"/>
</dbReference>
<evidence type="ECO:0000256" key="5">
    <source>
        <dbReference type="ARBA" id="ARBA00022475"/>
    </source>
</evidence>
<dbReference type="GO" id="GO:0008955">
    <property type="term" value="F:peptidoglycan glycosyltransferase activity"/>
    <property type="evidence" value="ECO:0007669"/>
    <property type="project" value="UniProtKB-EC"/>
</dbReference>
<dbReference type="InterPro" id="IPR050396">
    <property type="entry name" value="Glycosyltr_51/Transpeptidase"/>
</dbReference>
<dbReference type="Gene3D" id="1.10.3810.10">
    <property type="entry name" value="Biosynthetic peptidoglycan transglycosylase-like"/>
    <property type="match status" value="1"/>
</dbReference>
<dbReference type="GO" id="GO:0009252">
    <property type="term" value="P:peptidoglycan biosynthetic process"/>
    <property type="evidence" value="ECO:0007669"/>
    <property type="project" value="UniProtKB-KW"/>
</dbReference>
<evidence type="ECO:0000256" key="11">
    <source>
        <dbReference type="ARBA" id="ARBA00022960"/>
    </source>
</evidence>
<evidence type="ECO:0000256" key="15">
    <source>
        <dbReference type="ARBA" id="ARBA00023316"/>
    </source>
</evidence>
<comment type="pathway">
    <text evidence="2">Cell wall biogenesis; peptidoglycan biosynthesis.</text>
</comment>